<dbReference type="GO" id="GO:0000723">
    <property type="term" value="P:telomere maintenance"/>
    <property type="evidence" value="ECO:0007669"/>
    <property type="project" value="InterPro"/>
</dbReference>
<dbReference type="EMBL" id="WHWC01000003">
    <property type="protein sequence ID" value="KAG8386947.1"/>
    <property type="molecule type" value="Genomic_DNA"/>
</dbReference>
<comment type="catalytic activity">
    <reaction evidence="1">
        <text>ATP + H2O = ADP + phosphate + H(+)</text>
        <dbReference type="Rhea" id="RHEA:13065"/>
        <dbReference type="ChEBI" id="CHEBI:15377"/>
        <dbReference type="ChEBI" id="CHEBI:15378"/>
        <dbReference type="ChEBI" id="CHEBI:30616"/>
        <dbReference type="ChEBI" id="CHEBI:43474"/>
        <dbReference type="ChEBI" id="CHEBI:456216"/>
        <dbReference type="EC" id="5.6.2.3"/>
    </reaction>
</comment>
<dbReference type="SUPFAM" id="SSF81383">
    <property type="entry name" value="F-box domain"/>
    <property type="match status" value="1"/>
</dbReference>
<dbReference type="AlphaFoldDB" id="A0AAV6Y3E1"/>
<dbReference type="InterPro" id="IPR010285">
    <property type="entry name" value="DNA_helicase_pif1-like_DEAD"/>
</dbReference>
<reference evidence="4" key="1">
    <citation type="submission" date="2019-10" db="EMBL/GenBank/DDBJ databases">
        <authorList>
            <person name="Zhang R."/>
            <person name="Pan Y."/>
            <person name="Wang J."/>
            <person name="Ma R."/>
            <person name="Yu S."/>
        </authorList>
    </citation>
    <scope>NUCLEOTIDE SEQUENCE</scope>
    <source>
        <strain evidence="4">LA-IB0</strain>
        <tissue evidence="4">Leaf</tissue>
    </source>
</reference>
<keyword evidence="1" id="KW-0347">Helicase</keyword>
<comment type="caution">
    <text evidence="4">The sequence shown here is derived from an EMBL/GenBank/DDBJ whole genome shotgun (WGS) entry which is preliminary data.</text>
</comment>
<dbReference type="Gene3D" id="1.20.1280.50">
    <property type="match status" value="1"/>
</dbReference>
<keyword evidence="1" id="KW-0227">DNA damage</keyword>
<evidence type="ECO:0000313" key="4">
    <source>
        <dbReference type="EMBL" id="KAG8386947.1"/>
    </source>
</evidence>
<feature type="domain" description="DNA helicase Pif1-like DEAD-box helicase" evidence="2">
    <location>
        <begin position="2"/>
        <end position="47"/>
    </location>
</feature>
<keyword evidence="1" id="KW-0378">Hydrolase</keyword>
<evidence type="ECO:0000259" key="2">
    <source>
        <dbReference type="Pfam" id="PF05970"/>
    </source>
</evidence>
<sequence>MSQLLGRASSIVWDEAPMADKKTIEIVDRTLREMLEIDLPFGGKVLHLEENIRAQNDRNFSELFLRIGNGEEPVVQDDMARIPDFMAIPWAEITYYSFDSVPEDMNNLYFPELLNSLTSCNLPPHKLVLKKGASIMLLRNIGPKIGLCNGTRLICRRFGRNLIDAEVLCGQFKGTRVFLPGIPLKTSEDAKMPFEMICKQFPETSIGDLSQDLLIHIFSFLQTINAIRASLPFSHQWRNLWHHIPTLNFDMSLYHSPPNHLHKSRQLFAEFIIQTLIRRPHSTPFHSFHLLFSYRYYCRTQIQVDSWTRRAIASGAAVLRLSFTEDLFIKNEADSGIDDSESYEKDLLSLVEACLVFDRAEEDSNGGCDILLLISGVERLTLRNMRVNRELWPQVFDRKDTSECSVFKNLKYLELQTGYIENDLIGIAAFLELCPELETLVVDYNYESDVSIMH</sequence>
<gene>
    <name evidence="4" type="ORF">BUALT_Bualt03G0201700</name>
</gene>
<dbReference type="InterPro" id="IPR049163">
    <property type="entry name" value="Pif1-like_2B_dom"/>
</dbReference>
<organism evidence="4 5">
    <name type="scientific">Buddleja alternifolia</name>
    <dbReference type="NCBI Taxonomy" id="168488"/>
    <lineage>
        <taxon>Eukaryota</taxon>
        <taxon>Viridiplantae</taxon>
        <taxon>Streptophyta</taxon>
        <taxon>Embryophyta</taxon>
        <taxon>Tracheophyta</taxon>
        <taxon>Spermatophyta</taxon>
        <taxon>Magnoliopsida</taxon>
        <taxon>eudicotyledons</taxon>
        <taxon>Gunneridae</taxon>
        <taxon>Pentapetalae</taxon>
        <taxon>asterids</taxon>
        <taxon>lamiids</taxon>
        <taxon>Lamiales</taxon>
        <taxon>Scrophulariaceae</taxon>
        <taxon>Buddlejeae</taxon>
        <taxon>Buddleja</taxon>
    </lineage>
</organism>
<dbReference type="GO" id="GO:0006281">
    <property type="term" value="P:DNA repair"/>
    <property type="evidence" value="ECO:0007669"/>
    <property type="project" value="UniProtKB-KW"/>
</dbReference>
<keyword evidence="1" id="KW-0234">DNA repair</keyword>
<dbReference type="Pfam" id="PF05970">
    <property type="entry name" value="PIF1"/>
    <property type="match status" value="1"/>
</dbReference>
<dbReference type="GO" id="GO:0043139">
    <property type="term" value="F:5'-3' DNA helicase activity"/>
    <property type="evidence" value="ECO:0007669"/>
    <property type="project" value="UniProtKB-EC"/>
</dbReference>
<comment type="cofactor">
    <cofactor evidence="1">
        <name>Mg(2+)</name>
        <dbReference type="ChEBI" id="CHEBI:18420"/>
    </cofactor>
</comment>
<dbReference type="Proteomes" id="UP000826271">
    <property type="component" value="Unassembled WGS sequence"/>
</dbReference>
<dbReference type="InterPro" id="IPR036047">
    <property type="entry name" value="F-box-like_dom_sf"/>
</dbReference>
<dbReference type="PANTHER" id="PTHR10492">
    <property type="match status" value="1"/>
</dbReference>
<proteinExistence type="inferred from homology"/>
<comment type="similarity">
    <text evidence="1">Belongs to the helicase family.</text>
</comment>
<name>A0AAV6Y3E1_9LAMI</name>
<evidence type="ECO:0000259" key="3">
    <source>
        <dbReference type="Pfam" id="PF21530"/>
    </source>
</evidence>
<evidence type="ECO:0000256" key="1">
    <source>
        <dbReference type="RuleBase" id="RU363044"/>
    </source>
</evidence>
<dbReference type="GO" id="GO:0006310">
    <property type="term" value="P:DNA recombination"/>
    <property type="evidence" value="ECO:0007669"/>
    <property type="project" value="UniProtKB-KW"/>
</dbReference>
<evidence type="ECO:0000313" key="5">
    <source>
        <dbReference type="Proteomes" id="UP000826271"/>
    </source>
</evidence>
<dbReference type="InterPro" id="IPR027417">
    <property type="entry name" value="P-loop_NTPase"/>
</dbReference>
<dbReference type="GO" id="GO:0016787">
    <property type="term" value="F:hydrolase activity"/>
    <property type="evidence" value="ECO:0007669"/>
    <property type="project" value="UniProtKB-KW"/>
</dbReference>
<dbReference type="EC" id="5.6.2.3" evidence="1"/>
<dbReference type="GO" id="GO:0005524">
    <property type="term" value="F:ATP binding"/>
    <property type="evidence" value="ECO:0007669"/>
    <property type="project" value="UniProtKB-KW"/>
</dbReference>
<feature type="domain" description="DNA helicase Pif1-like 2B" evidence="3">
    <location>
        <begin position="112"/>
        <end position="155"/>
    </location>
</feature>
<dbReference type="PANTHER" id="PTHR10492:SF57">
    <property type="entry name" value="ATP-DEPENDENT DNA HELICASE"/>
    <property type="match status" value="1"/>
</dbReference>
<dbReference type="Pfam" id="PF21530">
    <property type="entry name" value="Pif1_2B_dom"/>
    <property type="match status" value="1"/>
</dbReference>
<keyword evidence="1" id="KW-0547">Nucleotide-binding</keyword>
<dbReference type="SUPFAM" id="SSF52540">
    <property type="entry name" value="P-loop containing nucleoside triphosphate hydrolases"/>
    <property type="match status" value="1"/>
</dbReference>
<keyword evidence="1" id="KW-0067">ATP-binding</keyword>
<accession>A0AAV6Y3E1</accession>
<protein>
    <recommendedName>
        <fullName evidence="1">ATP-dependent DNA helicase</fullName>
        <ecNumber evidence="1">5.6.2.3</ecNumber>
    </recommendedName>
</protein>
<keyword evidence="1" id="KW-0233">DNA recombination</keyword>
<keyword evidence="5" id="KW-1185">Reference proteome</keyword>